<dbReference type="InterPro" id="IPR012340">
    <property type="entry name" value="NA-bd_OB-fold"/>
</dbReference>
<keyword evidence="1 3" id="KW-0820">tRNA-binding</keyword>
<evidence type="ECO:0000256" key="3">
    <source>
        <dbReference type="PROSITE-ProRule" id="PRU00209"/>
    </source>
</evidence>
<reference evidence="5 6" key="1">
    <citation type="submission" date="2024-03" db="EMBL/GenBank/DDBJ databases">
        <title>The Acrasis kona genome and developmental transcriptomes reveal deep origins of eukaryotic multicellular pathways.</title>
        <authorList>
            <person name="Sheikh S."/>
            <person name="Fu C.-J."/>
            <person name="Brown M.W."/>
            <person name="Baldauf S.L."/>
        </authorList>
    </citation>
    <scope>NUCLEOTIDE SEQUENCE [LARGE SCALE GENOMIC DNA]</scope>
    <source>
        <strain evidence="5 6">ATCC MYA-3509</strain>
    </source>
</reference>
<dbReference type="GO" id="GO:0000049">
    <property type="term" value="F:tRNA binding"/>
    <property type="evidence" value="ECO:0007669"/>
    <property type="project" value="UniProtKB-UniRule"/>
</dbReference>
<dbReference type="PANTHER" id="PTHR11586">
    <property type="entry name" value="TRNA-AMINOACYLATION COFACTOR ARC1 FAMILY MEMBER"/>
    <property type="match status" value="1"/>
</dbReference>
<name>A0AAW2YTV4_9EUKA</name>
<dbReference type="Pfam" id="PF01588">
    <property type="entry name" value="tRNA_bind"/>
    <property type="match status" value="1"/>
</dbReference>
<gene>
    <name evidence="5" type="ORF">AKO1_011084</name>
</gene>
<feature type="domain" description="TRNA-binding" evidence="4">
    <location>
        <begin position="47"/>
        <end position="149"/>
    </location>
</feature>
<keyword evidence="2 3" id="KW-0694">RNA-binding</keyword>
<dbReference type="CDD" id="cd02799">
    <property type="entry name" value="tRNA_bind_EMAP-II_like"/>
    <property type="match status" value="1"/>
</dbReference>
<accession>A0AAW2YTV4</accession>
<evidence type="ECO:0000256" key="2">
    <source>
        <dbReference type="ARBA" id="ARBA00022884"/>
    </source>
</evidence>
<dbReference type="Proteomes" id="UP001431209">
    <property type="component" value="Unassembled WGS sequence"/>
</dbReference>
<evidence type="ECO:0000313" key="6">
    <source>
        <dbReference type="Proteomes" id="UP001431209"/>
    </source>
</evidence>
<dbReference type="EMBL" id="JAOPGA020000657">
    <property type="protein sequence ID" value="KAL0480403.1"/>
    <property type="molecule type" value="Genomic_DNA"/>
</dbReference>
<proteinExistence type="predicted"/>
<organism evidence="5 6">
    <name type="scientific">Acrasis kona</name>
    <dbReference type="NCBI Taxonomy" id="1008807"/>
    <lineage>
        <taxon>Eukaryota</taxon>
        <taxon>Discoba</taxon>
        <taxon>Heterolobosea</taxon>
        <taxon>Tetramitia</taxon>
        <taxon>Eutetramitia</taxon>
        <taxon>Acrasidae</taxon>
        <taxon>Acrasis</taxon>
    </lineage>
</organism>
<dbReference type="AlphaFoldDB" id="A0AAW2YTV4"/>
<dbReference type="PANTHER" id="PTHR11586:SF33">
    <property type="entry name" value="AMINOACYL TRNA SYNTHASE COMPLEX-INTERACTING MULTIFUNCTIONAL PROTEIN 1"/>
    <property type="match status" value="1"/>
</dbReference>
<comment type="caution">
    <text evidence="5">The sequence shown here is derived from an EMBL/GenBank/DDBJ whole genome shotgun (WGS) entry which is preliminary data.</text>
</comment>
<sequence>MLKRVTSIFPKRSLAKLSIGRFYTQDRAVEYNEQHDKNKLVQTQTISPYTLKVCVGRILSVTRHHNADSLYVEEIDVGEDKPRIVCSGLVGKVEESQMQDQQVLVVCNLKPSNMRGVKSEAMILCASDDANNVQLLKIPSTATVGERVEYENCERHDPDERVNDKKLTKIMSLWGTDSQGNVVYNKTHTVKVSGQAVTSSYVNSVVK</sequence>
<evidence type="ECO:0000256" key="1">
    <source>
        <dbReference type="ARBA" id="ARBA00022555"/>
    </source>
</evidence>
<dbReference type="SUPFAM" id="SSF50249">
    <property type="entry name" value="Nucleic acid-binding proteins"/>
    <property type="match status" value="1"/>
</dbReference>
<evidence type="ECO:0000313" key="5">
    <source>
        <dbReference type="EMBL" id="KAL0480403.1"/>
    </source>
</evidence>
<dbReference type="InterPro" id="IPR002547">
    <property type="entry name" value="tRNA-bd_dom"/>
</dbReference>
<dbReference type="Gene3D" id="2.40.50.140">
    <property type="entry name" value="Nucleic acid-binding proteins"/>
    <property type="match status" value="1"/>
</dbReference>
<keyword evidence="6" id="KW-1185">Reference proteome</keyword>
<dbReference type="InterPro" id="IPR051270">
    <property type="entry name" value="Tyrosine-tRNA_ligase_regulator"/>
</dbReference>
<protein>
    <submittedName>
        <fullName evidence="5">Tyrosine tRS</fullName>
    </submittedName>
</protein>
<dbReference type="PROSITE" id="PS50886">
    <property type="entry name" value="TRBD"/>
    <property type="match status" value="1"/>
</dbReference>
<evidence type="ECO:0000259" key="4">
    <source>
        <dbReference type="PROSITE" id="PS50886"/>
    </source>
</evidence>